<dbReference type="InterPro" id="IPR045275">
    <property type="entry name" value="MscS_archaea/bacteria_type"/>
</dbReference>
<dbReference type="PANTHER" id="PTHR30221:SF1">
    <property type="entry name" value="SMALL-CONDUCTANCE MECHANOSENSITIVE CHANNEL"/>
    <property type="match status" value="1"/>
</dbReference>
<keyword evidence="3" id="KW-1003">Cell membrane</keyword>
<evidence type="ECO:0000313" key="9">
    <source>
        <dbReference type="EMBL" id="HIH09933.1"/>
    </source>
</evidence>
<dbReference type="GO" id="GO:0008381">
    <property type="term" value="F:mechanosensitive monoatomic ion channel activity"/>
    <property type="evidence" value="ECO:0007669"/>
    <property type="project" value="InterPro"/>
</dbReference>
<proteinExistence type="inferred from homology"/>
<dbReference type="Gene3D" id="2.30.30.60">
    <property type="match status" value="1"/>
</dbReference>
<dbReference type="SUPFAM" id="SSF50182">
    <property type="entry name" value="Sm-like ribonucleoproteins"/>
    <property type="match status" value="1"/>
</dbReference>
<feature type="domain" description="Mechanosensitive ion channel MscS C-terminal" evidence="8">
    <location>
        <begin position="70"/>
        <end position="154"/>
    </location>
</feature>
<reference evidence="10" key="1">
    <citation type="journal article" date="2020" name="bioRxiv">
        <title>A rank-normalized archaeal taxonomy based on genome phylogeny resolves widespread incomplete and uneven classifications.</title>
        <authorList>
            <person name="Rinke C."/>
            <person name="Chuvochina M."/>
            <person name="Mussig A.J."/>
            <person name="Chaumeil P.-A."/>
            <person name="Waite D.W."/>
            <person name="Whitman W.B."/>
            <person name="Parks D.H."/>
            <person name="Hugenholtz P."/>
        </authorList>
    </citation>
    <scope>NUCLEOTIDE SEQUENCE [LARGE SCALE GENOMIC DNA]</scope>
</reference>
<comment type="caution">
    <text evidence="9">The sequence shown here is derived from an EMBL/GenBank/DDBJ whole genome shotgun (WGS) entry which is preliminary data.</text>
</comment>
<organism evidence="9 10">
    <name type="scientific">Candidatus Iainarchaeum sp</name>
    <dbReference type="NCBI Taxonomy" id="3101447"/>
    <lineage>
        <taxon>Archaea</taxon>
        <taxon>Candidatus Iainarchaeota</taxon>
        <taxon>Candidatus Iainarchaeia</taxon>
        <taxon>Candidatus Iainarchaeales</taxon>
        <taxon>Candidatus Iainarchaeaceae</taxon>
        <taxon>Candidatus Iainarchaeum</taxon>
    </lineage>
</organism>
<dbReference type="InterPro" id="IPR010920">
    <property type="entry name" value="LSM_dom_sf"/>
</dbReference>
<dbReference type="Pfam" id="PF21082">
    <property type="entry name" value="MS_channel_3rd"/>
    <property type="match status" value="1"/>
</dbReference>
<evidence type="ECO:0000259" key="8">
    <source>
        <dbReference type="Pfam" id="PF21082"/>
    </source>
</evidence>
<evidence type="ECO:0000259" key="7">
    <source>
        <dbReference type="Pfam" id="PF00924"/>
    </source>
</evidence>
<feature type="domain" description="Mechanosensitive ion channel MscS" evidence="7">
    <location>
        <begin position="1"/>
        <end position="58"/>
    </location>
</feature>
<dbReference type="Pfam" id="PF00924">
    <property type="entry name" value="MS_channel_2nd"/>
    <property type="match status" value="1"/>
</dbReference>
<name>A0A7J4IWM5_9ARCH</name>
<evidence type="ECO:0000256" key="6">
    <source>
        <dbReference type="ARBA" id="ARBA00023136"/>
    </source>
</evidence>
<evidence type="ECO:0000256" key="4">
    <source>
        <dbReference type="ARBA" id="ARBA00022692"/>
    </source>
</evidence>
<evidence type="ECO:0000256" key="2">
    <source>
        <dbReference type="ARBA" id="ARBA00008017"/>
    </source>
</evidence>
<keyword evidence="5" id="KW-1133">Transmembrane helix</keyword>
<dbReference type="InterPro" id="IPR011066">
    <property type="entry name" value="MscS_channel_C_sf"/>
</dbReference>
<gene>
    <name evidence="9" type="ORF">HA254_04670</name>
</gene>
<dbReference type="Proteomes" id="UP000565078">
    <property type="component" value="Unassembled WGS sequence"/>
</dbReference>
<evidence type="ECO:0000256" key="1">
    <source>
        <dbReference type="ARBA" id="ARBA00004651"/>
    </source>
</evidence>
<dbReference type="SUPFAM" id="SSF82689">
    <property type="entry name" value="Mechanosensitive channel protein MscS (YggB), C-terminal domain"/>
    <property type="match status" value="1"/>
</dbReference>
<keyword evidence="6" id="KW-0472">Membrane</keyword>
<dbReference type="PANTHER" id="PTHR30221">
    <property type="entry name" value="SMALL-CONDUCTANCE MECHANOSENSITIVE CHANNEL"/>
    <property type="match status" value="1"/>
</dbReference>
<comment type="subcellular location">
    <subcellularLocation>
        <location evidence="1">Cell membrane</location>
        <topology evidence="1">Multi-pass membrane protein</topology>
    </subcellularLocation>
</comment>
<keyword evidence="4" id="KW-0812">Transmembrane</keyword>
<dbReference type="InterPro" id="IPR006685">
    <property type="entry name" value="MscS_channel_2nd"/>
</dbReference>
<sequence>MFGGLSIFTSKPFVIGDTITVKGIVGDVESVGIRYTRLRDPDGRVITVPNGQVAQDIITSVSSERAKRIQLTLGITYNPPARKLDEAMRIVREIVMSRPKTGHEEFTSVFKNYNTSSIGLWFVYFVLERKNFWPVVSEINLRIKKRFEKEGIEFAFPAQTLYIEKLPQPNGEKKQRRGIGAQLVR</sequence>
<dbReference type="Gene3D" id="3.30.70.100">
    <property type="match status" value="1"/>
</dbReference>
<evidence type="ECO:0000256" key="5">
    <source>
        <dbReference type="ARBA" id="ARBA00022989"/>
    </source>
</evidence>
<protein>
    <submittedName>
        <fullName evidence="9">Mechanosensitive ion channel</fullName>
    </submittedName>
</protein>
<dbReference type="GO" id="GO:0005886">
    <property type="term" value="C:plasma membrane"/>
    <property type="evidence" value="ECO:0007669"/>
    <property type="project" value="UniProtKB-SubCell"/>
</dbReference>
<comment type="similarity">
    <text evidence="2">Belongs to the MscS (TC 1.A.23) family.</text>
</comment>
<accession>A0A7J4IWM5</accession>
<evidence type="ECO:0000313" key="10">
    <source>
        <dbReference type="Proteomes" id="UP000565078"/>
    </source>
</evidence>
<dbReference type="AlphaFoldDB" id="A0A7J4IWM5"/>
<dbReference type="InterPro" id="IPR049278">
    <property type="entry name" value="MS_channel_C"/>
</dbReference>
<evidence type="ECO:0000256" key="3">
    <source>
        <dbReference type="ARBA" id="ARBA00022475"/>
    </source>
</evidence>
<dbReference type="EMBL" id="DUGC01000071">
    <property type="protein sequence ID" value="HIH09933.1"/>
    <property type="molecule type" value="Genomic_DNA"/>
</dbReference>
<dbReference type="InterPro" id="IPR023408">
    <property type="entry name" value="MscS_beta-dom_sf"/>
</dbReference>